<dbReference type="GO" id="GO:0005886">
    <property type="term" value="C:plasma membrane"/>
    <property type="evidence" value="ECO:0007669"/>
    <property type="project" value="UniProtKB-SubCell"/>
</dbReference>
<evidence type="ECO:0000256" key="2">
    <source>
        <dbReference type="ARBA" id="ARBA00022475"/>
    </source>
</evidence>
<organism evidence="10 11">
    <name type="scientific">Clostridium polyendosporum</name>
    <dbReference type="NCBI Taxonomy" id="69208"/>
    <lineage>
        <taxon>Bacteria</taxon>
        <taxon>Bacillati</taxon>
        <taxon>Bacillota</taxon>
        <taxon>Clostridia</taxon>
        <taxon>Eubacteriales</taxon>
        <taxon>Clostridiaceae</taxon>
        <taxon>Clostridium</taxon>
    </lineage>
</organism>
<feature type="transmembrane region" description="Helical" evidence="7">
    <location>
        <begin position="364"/>
        <end position="382"/>
    </location>
</feature>
<proteinExistence type="inferred from homology"/>
<sequence length="399" mass="43183">MKFTKIIKIAISSVWNNKVRSFLTMLGIIIGISSVIILVGMGQGTQKQISDQIEKLGTNLITVNIMGNRTPTITDEELEELKTKPGIKEIAPTISQGNVNIKSGSKSSTTTLEGSTPSYEEIRKLSVSSGRFINERDVDNRYNVLVIGAETAQNVFGNTNVVGEKMYVNGIEFSIVGVLKSEGTSTSGSSDDRIILPLSTAKRLLKSADVKTFYIEAESKEKVDTAMSYLQLFLNKKYKISNTSSDSTSTRSYYRVMSQTSILDTANSTNESMTTMLAGIAAISLIVGGIGIMNIMLVSVIERTREIGIRKAIGAKRATILLQFLIEAASVSGLGGIIGVFLGYLGSYLGQTFFQTTIVISNNIVLAAFLFAVLVGIIFGIYPANKASKLNPIDALRFE</sequence>
<evidence type="ECO:0000256" key="4">
    <source>
        <dbReference type="ARBA" id="ARBA00022989"/>
    </source>
</evidence>
<keyword evidence="4 7" id="KW-1133">Transmembrane helix</keyword>
<feature type="transmembrane region" description="Helical" evidence="7">
    <location>
        <begin position="276"/>
        <end position="300"/>
    </location>
</feature>
<evidence type="ECO:0000256" key="6">
    <source>
        <dbReference type="ARBA" id="ARBA00038076"/>
    </source>
</evidence>
<protein>
    <submittedName>
        <fullName evidence="10">Permease</fullName>
    </submittedName>
</protein>
<dbReference type="EMBL" id="BOPZ01000003">
    <property type="protein sequence ID" value="GIM27763.1"/>
    <property type="molecule type" value="Genomic_DNA"/>
</dbReference>
<feature type="domain" description="MacB-like periplasmic core" evidence="9">
    <location>
        <begin position="21"/>
        <end position="230"/>
    </location>
</feature>
<dbReference type="InterPro" id="IPR050250">
    <property type="entry name" value="Macrolide_Exporter_MacB"/>
</dbReference>
<evidence type="ECO:0000259" key="9">
    <source>
        <dbReference type="Pfam" id="PF12704"/>
    </source>
</evidence>
<evidence type="ECO:0000256" key="3">
    <source>
        <dbReference type="ARBA" id="ARBA00022692"/>
    </source>
</evidence>
<evidence type="ECO:0000256" key="7">
    <source>
        <dbReference type="SAM" id="Phobius"/>
    </source>
</evidence>
<evidence type="ECO:0000259" key="8">
    <source>
        <dbReference type="Pfam" id="PF02687"/>
    </source>
</evidence>
<dbReference type="InterPro" id="IPR003838">
    <property type="entry name" value="ABC3_permease_C"/>
</dbReference>
<feature type="domain" description="ABC3 transporter permease C-terminal" evidence="8">
    <location>
        <begin position="280"/>
        <end position="392"/>
    </location>
</feature>
<evidence type="ECO:0000256" key="1">
    <source>
        <dbReference type="ARBA" id="ARBA00004651"/>
    </source>
</evidence>
<comment type="subcellular location">
    <subcellularLocation>
        <location evidence="1">Cell membrane</location>
        <topology evidence="1">Multi-pass membrane protein</topology>
    </subcellularLocation>
</comment>
<dbReference type="Proteomes" id="UP000679179">
    <property type="component" value="Unassembled WGS sequence"/>
</dbReference>
<accession>A0A919RYA1</accession>
<comment type="caution">
    <text evidence="10">The sequence shown here is derived from an EMBL/GenBank/DDBJ whole genome shotgun (WGS) entry which is preliminary data.</text>
</comment>
<gene>
    <name evidence="10" type="ORF">CPJCM30710_04290</name>
</gene>
<dbReference type="GO" id="GO:0022857">
    <property type="term" value="F:transmembrane transporter activity"/>
    <property type="evidence" value="ECO:0007669"/>
    <property type="project" value="TreeGrafter"/>
</dbReference>
<keyword evidence="2" id="KW-1003">Cell membrane</keyword>
<feature type="transmembrane region" description="Helical" evidence="7">
    <location>
        <begin position="21"/>
        <end position="42"/>
    </location>
</feature>
<evidence type="ECO:0000256" key="5">
    <source>
        <dbReference type="ARBA" id="ARBA00023136"/>
    </source>
</evidence>
<evidence type="ECO:0000313" key="11">
    <source>
        <dbReference type="Proteomes" id="UP000679179"/>
    </source>
</evidence>
<keyword evidence="5 7" id="KW-0472">Membrane</keyword>
<dbReference type="AlphaFoldDB" id="A0A919RYA1"/>
<dbReference type="PANTHER" id="PTHR30572">
    <property type="entry name" value="MEMBRANE COMPONENT OF TRANSPORTER-RELATED"/>
    <property type="match status" value="1"/>
</dbReference>
<dbReference type="RefSeq" id="WP_212902520.1">
    <property type="nucleotide sequence ID" value="NZ_BOPZ01000003.1"/>
</dbReference>
<feature type="transmembrane region" description="Helical" evidence="7">
    <location>
        <begin position="320"/>
        <end position="344"/>
    </location>
</feature>
<reference evidence="10" key="1">
    <citation type="submission" date="2021-03" db="EMBL/GenBank/DDBJ databases">
        <title>Taxonomic study of Clostridium polyendosporum from meadow-gley soil under rice.</title>
        <authorList>
            <person name="Kobayashi H."/>
            <person name="Tanizawa Y."/>
            <person name="Yagura M."/>
        </authorList>
    </citation>
    <scope>NUCLEOTIDE SEQUENCE</scope>
    <source>
        <strain evidence="10">JCM 30710</strain>
    </source>
</reference>
<dbReference type="PANTHER" id="PTHR30572:SF4">
    <property type="entry name" value="ABC TRANSPORTER PERMEASE YTRF"/>
    <property type="match status" value="1"/>
</dbReference>
<dbReference type="InterPro" id="IPR025857">
    <property type="entry name" value="MacB_PCD"/>
</dbReference>
<dbReference type="Pfam" id="PF12704">
    <property type="entry name" value="MacB_PCD"/>
    <property type="match status" value="1"/>
</dbReference>
<comment type="similarity">
    <text evidence="6">Belongs to the ABC-4 integral membrane protein family.</text>
</comment>
<name>A0A919RYA1_9CLOT</name>
<evidence type="ECO:0000313" key="10">
    <source>
        <dbReference type="EMBL" id="GIM27763.1"/>
    </source>
</evidence>
<dbReference type="Pfam" id="PF02687">
    <property type="entry name" value="FtsX"/>
    <property type="match status" value="1"/>
</dbReference>
<keyword evidence="11" id="KW-1185">Reference proteome</keyword>
<keyword evidence="3 7" id="KW-0812">Transmembrane</keyword>